<evidence type="ECO:0000313" key="2">
    <source>
        <dbReference type="Proteomes" id="UP001234297"/>
    </source>
</evidence>
<evidence type="ECO:0000313" key="1">
    <source>
        <dbReference type="EMBL" id="KAJ8643323.1"/>
    </source>
</evidence>
<reference evidence="1 2" key="1">
    <citation type="journal article" date="2022" name="Hortic Res">
        <title>A haplotype resolved chromosomal level avocado genome allows analysis of novel avocado genes.</title>
        <authorList>
            <person name="Nath O."/>
            <person name="Fletcher S.J."/>
            <person name="Hayward A."/>
            <person name="Shaw L.M."/>
            <person name="Masouleh A.K."/>
            <person name="Furtado A."/>
            <person name="Henry R.J."/>
            <person name="Mitter N."/>
        </authorList>
    </citation>
    <scope>NUCLEOTIDE SEQUENCE [LARGE SCALE GENOMIC DNA]</scope>
    <source>
        <strain evidence="2">cv. Hass</strain>
    </source>
</reference>
<sequence>MGESISKFNLAQRRDCNVTLELLTEVQSIKSYLLVWNPASIAAQLSLIPPLADGNFARWRDKVMLTLGCMDIAIAIQDDEPPKPIDTSSVKNKIVNKKKSVPKVQKGRNPKKPQQSVQSGEGDGEVRGGREDAGRGGRCGAGTDVRDGCGVADGGGFSNLFGSMGKATCQKVVLFLIVHSLIYVYGAAAAIGRKTLADLEIRRELKRLNKPAIKTIKSEDGDIIDCVDIYKQPAFDHPLLKNHTIQSAKLSLEKSNLGGEGQINAWNINVEGPSEATRSSIFVGRRDHFDLVTCGWMVSDGLFGDNATRLYAFWGTDDGGCFNLICSGFVQTGQAVTLGAATRVSTYGGEQIVIKVKIYWDNTTRSWWLAVENTLVGYWPGSLFKNMAGNADIIQWGGQVHNSLPRGRHTSTQMGSGHFPVEGFRKSAFFDKCVYFDTDTNIGKTPRDGYQKVVSKPTCYGISDIYPVEGGPGVGFFFGGPGGPSCDK</sequence>
<name>A0ACC2MD12_PERAE</name>
<accession>A0ACC2MD12</accession>
<dbReference type="Proteomes" id="UP001234297">
    <property type="component" value="Chromosome 2"/>
</dbReference>
<protein>
    <submittedName>
        <fullName evidence="1">Uncharacterized protein</fullName>
    </submittedName>
</protein>
<organism evidence="1 2">
    <name type="scientific">Persea americana</name>
    <name type="common">Avocado</name>
    <dbReference type="NCBI Taxonomy" id="3435"/>
    <lineage>
        <taxon>Eukaryota</taxon>
        <taxon>Viridiplantae</taxon>
        <taxon>Streptophyta</taxon>
        <taxon>Embryophyta</taxon>
        <taxon>Tracheophyta</taxon>
        <taxon>Spermatophyta</taxon>
        <taxon>Magnoliopsida</taxon>
        <taxon>Magnoliidae</taxon>
        <taxon>Laurales</taxon>
        <taxon>Lauraceae</taxon>
        <taxon>Persea</taxon>
    </lineage>
</organism>
<gene>
    <name evidence="1" type="ORF">MRB53_005071</name>
</gene>
<keyword evidence="2" id="KW-1185">Reference proteome</keyword>
<comment type="caution">
    <text evidence="1">The sequence shown here is derived from an EMBL/GenBank/DDBJ whole genome shotgun (WGS) entry which is preliminary data.</text>
</comment>
<dbReference type="EMBL" id="CM056810">
    <property type="protein sequence ID" value="KAJ8643323.1"/>
    <property type="molecule type" value="Genomic_DNA"/>
</dbReference>
<proteinExistence type="predicted"/>